<dbReference type="AlphaFoldDB" id="A0AAW5SJA4"/>
<comment type="caution">
    <text evidence="2">The sequence shown here is derived from an EMBL/GenBank/DDBJ whole genome shotgun (WGS) entry which is preliminary data.</text>
</comment>
<evidence type="ECO:0000313" key="2">
    <source>
        <dbReference type="EMBL" id="MCV7024299.1"/>
    </source>
</evidence>
<organism evidence="2 3">
    <name type="scientific">Mycolicibacterium novocastrense</name>
    <name type="common">Mycobacterium novocastrense</name>
    <dbReference type="NCBI Taxonomy" id="59813"/>
    <lineage>
        <taxon>Bacteria</taxon>
        <taxon>Bacillati</taxon>
        <taxon>Actinomycetota</taxon>
        <taxon>Actinomycetes</taxon>
        <taxon>Mycobacteriales</taxon>
        <taxon>Mycobacteriaceae</taxon>
        <taxon>Mycolicibacterium</taxon>
    </lineage>
</organism>
<evidence type="ECO:0000313" key="3">
    <source>
        <dbReference type="Proteomes" id="UP001207528"/>
    </source>
</evidence>
<proteinExistence type="predicted"/>
<dbReference type="EMBL" id="JACKTI010000036">
    <property type="protein sequence ID" value="MCV7024299.1"/>
    <property type="molecule type" value="Genomic_DNA"/>
</dbReference>
<sequence>MPASGLRLRARRHRATGARDHGGRACAARGDVRRYPIGHFDLSTPPRFDHTVDDQLAVSHRTLPDPTTTREAT</sequence>
<dbReference type="RefSeq" id="WP_131808485.1">
    <property type="nucleotide sequence ID" value="NZ_BCTA01000001.1"/>
</dbReference>
<reference evidence="2" key="1">
    <citation type="submission" date="2020-07" db="EMBL/GenBank/DDBJ databases">
        <authorList>
            <person name="Pettersson B.M.F."/>
            <person name="Behra P.R.K."/>
            <person name="Ramesh M."/>
            <person name="Das S."/>
            <person name="Dasgupta S."/>
            <person name="Kirsebom L.A."/>
        </authorList>
    </citation>
    <scope>NUCLEOTIDE SEQUENCE</scope>
    <source>
        <strain evidence="2">DSM 44203</strain>
    </source>
</reference>
<gene>
    <name evidence="2" type="ORF">H7I77_13220</name>
</gene>
<name>A0AAW5SJA4_MYCNV</name>
<dbReference type="Proteomes" id="UP001207528">
    <property type="component" value="Unassembled WGS sequence"/>
</dbReference>
<accession>A0AAW5SJA4</accession>
<feature type="region of interest" description="Disordered" evidence="1">
    <location>
        <begin position="1"/>
        <end position="25"/>
    </location>
</feature>
<reference evidence="2" key="2">
    <citation type="journal article" date="2022" name="BMC Genomics">
        <title>Comparative genome analysis of mycobacteria focusing on tRNA and non-coding RNA.</title>
        <authorList>
            <person name="Behra P.R.K."/>
            <person name="Pettersson B.M.F."/>
            <person name="Ramesh M."/>
            <person name="Das S."/>
            <person name="Dasgupta S."/>
            <person name="Kirsebom L.A."/>
        </authorList>
    </citation>
    <scope>NUCLEOTIDE SEQUENCE</scope>
    <source>
        <strain evidence="2">DSM 44203</strain>
    </source>
</reference>
<protein>
    <submittedName>
        <fullName evidence="2">Uncharacterized protein</fullName>
    </submittedName>
</protein>
<evidence type="ECO:0000256" key="1">
    <source>
        <dbReference type="SAM" id="MobiDB-lite"/>
    </source>
</evidence>